<dbReference type="CDD" id="cd21608">
    <property type="entry name" value="RRM2_NsCP33_like"/>
    <property type="match status" value="1"/>
</dbReference>
<dbReference type="InterPro" id="IPR048289">
    <property type="entry name" value="RRM2_NsCP33-like"/>
</dbReference>
<keyword evidence="2" id="KW-0694">RNA-binding</keyword>
<evidence type="ECO:0000256" key="3">
    <source>
        <dbReference type="SAM" id="MobiDB-lite"/>
    </source>
</evidence>
<dbReference type="GO" id="GO:0003729">
    <property type="term" value="F:mRNA binding"/>
    <property type="evidence" value="ECO:0007669"/>
    <property type="project" value="TreeGrafter"/>
</dbReference>
<dbReference type="InterPro" id="IPR012677">
    <property type="entry name" value="Nucleotide-bd_a/b_plait_sf"/>
</dbReference>
<gene>
    <name evidence="5" type="ORF">PN36_00005</name>
</gene>
<keyword evidence="6" id="KW-1185">Reference proteome</keyword>
<evidence type="ECO:0000256" key="1">
    <source>
        <dbReference type="ARBA" id="ARBA00022737"/>
    </source>
</evidence>
<dbReference type="InterPro" id="IPR050502">
    <property type="entry name" value="Euk_RNA-bind_prot"/>
</dbReference>
<dbReference type="Gene3D" id="3.30.70.330">
    <property type="match status" value="1"/>
</dbReference>
<dbReference type="InterPro" id="IPR035979">
    <property type="entry name" value="RBD_domain_sf"/>
</dbReference>
<organism evidence="5 6">
    <name type="scientific">Candidatus Thiomargarita nelsonii</name>
    <dbReference type="NCBI Taxonomy" id="1003181"/>
    <lineage>
        <taxon>Bacteria</taxon>
        <taxon>Pseudomonadati</taxon>
        <taxon>Pseudomonadota</taxon>
        <taxon>Gammaproteobacteria</taxon>
        <taxon>Thiotrichales</taxon>
        <taxon>Thiotrichaceae</taxon>
        <taxon>Thiomargarita</taxon>
    </lineage>
</organism>
<comment type="caution">
    <text evidence="5">The sequence shown here is derived from an EMBL/GenBank/DDBJ whole genome shotgun (WGS) entry which is preliminary data.</text>
</comment>
<dbReference type="PROSITE" id="PS50102">
    <property type="entry name" value="RRM"/>
    <property type="match status" value="1"/>
</dbReference>
<protein>
    <submittedName>
        <fullName evidence="5">RNA-binding protein</fullName>
    </submittedName>
</protein>
<evidence type="ECO:0000259" key="4">
    <source>
        <dbReference type="PROSITE" id="PS50102"/>
    </source>
</evidence>
<dbReference type="PANTHER" id="PTHR48025:SF1">
    <property type="entry name" value="RRM DOMAIN-CONTAINING PROTEIN"/>
    <property type="match status" value="1"/>
</dbReference>
<dbReference type="SUPFAM" id="SSF54928">
    <property type="entry name" value="RNA-binding domain, RBD"/>
    <property type="match status" value="1"/>
</dbReference>
<dbReference type="EMBL" id="JSZA02000001">
    <property type="protein sequence ID" value="TGO03770.1"/>
    <property type="molecule type" value="Genomic_DNA"/>
</dbReference>
<dbReference type="AlphaFoldDB" id="A0A4E0QX39"/>
<sequence length="89" mass="9999">MNIYVGNLAHSVTNEELRELFSEYGEVSSASIITDKNSGQSRGFGFVEMPNQAEAQEAINSLNDSSLKGRNLKVNQARPINERPRRPRY</sequence>
<reference evidence="5 6" key="1">
    <citation type="journal article" date="2016" name="Front. Microbiol.">
        <title>Single-Cell (Meta-)Genomics of a Dimorphic Candidatus Thiomargarita nelsonii Reveals Genomic Plasticity.</title>
        <authorList>
            <person name="Flood B.E."/>
            <person name="Fliss P."/>
            <person name="Jones D.S."/>
            <person name="Dick G.J."/>
            <person name="Jain S."/>
            <person name="Kaster A.K."/>
            <person name="Winkel M."/>
            <person name="Mussmann M."/>
            <person name="Bailey J."/>
        </authorList>
    </citation>
    <scope>NUCLEOTIDE SEQUENCE [LARGE SCALE GENOMIC DNA]</scope>
    <source>
        <strain evidence="5">Hydrate Ridge</strain>
    </source>
</reference>
<dbReference type="SMART" id="SM00360">
    <property type="entry name" value="RRM"/>
    <property type="match status" value="1"/>
</dbReference>
<feature type="domain" description="RRM" evidence="4">
    <location>
        <begin position="1"/>
        <end position="79"/>
    </location>
</feature>
<dbReference type="PANTHER" id="PTHR48025">
    <property type="entry name" value="OS02G0815200 PROTEIN"/>
    <property type="match status" value="1"/>
</dbReference>
<evidence type="ECO:0000313" key="5">
    <source>
        <dbReference type="EMBL" id="TGO03770.1"/>
    </source>
</evidence>
<keyword evidence="1" id="KW-0677">Repeat</keyword>
<feature type="compositionally biased region" description="Basic and acidic residues" evidence="3">
    <location>
        <begin position="80"/>
        <end position="89"/>
    </location>
</feature>
<dbReference type="InterPro" id="IPR000504">
    <property type="entry name" value="RRM_dom"/>
</dbReference>
<accession>A0A4E0QX39</accession>
<evidence type="ECO:0000256" key="2">
    <source>
        <dbReference type="ARBA" id="ARBA00022884"/>
    </source>
</evidence>
<evidence type="ECO:0000313" key="6">
    <source>
        <dbReference type="Proteomes" id="UP000030428"/>
    </source>
</evidence>
<dbReference type="Proteomes" id="UP000030428">
    <property type="component" value="Unassembled WGS sequence"/>
</dbReference>
<name>A0A4E0QX39_9GAMM</name>
<dbReference type="Pfam" id="PF00076">
    <property type="entry name" value="RRM_1"/>
    <property type="match status" value="1"/>
</dbReference>
<proteinExistence type="predicted"/>
<feature type="region of interest" description="Disordered" evidence="3">
    <location>
        <begin position="64"/>
        <end position="89"/>
    </location>
</feature>